<dbReference type="InterPro" id="IPR029710">
    <property type="entry name" value="LIG4"/>
</dbReference>
<dbReference type="GO" id="GO:0032807">
    <property type="term" value="C:DNA ligase IV complex"/>
    <property type="evidence" value="ECO:0007669"/>
    <property type="project" value="TreeGrafter"/>
</dbReference>
<evidence type="ECO:0000256" key="1">
    <source>
        <dbReference type="ARBA" id="ARBA00001946"/>
    </source>
</evidence>
<dbReference type="Pfam" id="PF01068">
    <property type="entry name" value="DNA_ligase_A_M"/>
    <property type="match status" value="1"/>
</dbReference>
<proteinExistence type="inferred from homology"/>
<evidence type="ECO:0000256" key="12">
    <source>
        <dbReference type="ARBA" id="ARBA00022842"/>
    </source>
</evidence>
<dbReference type="PROSITE" id="PS50160">
    <property type="entry name" value="DNA_LIGASE_A3"/>
    <property type="match status" value="1"/>
</dbReference>
<dbReference type="FunFam" id="2.40.50.140:FF:000150">
    <property type="entry name" value="DNA ligase"/>
    <property type="match status" value="1"/>
</dbReference>
<evidence type="ECO:0000256" key="4">
    <source>
        <dbReference type="ARBA" id="ARBA00012727"/>
    </source>
</evidence>
<gene>
    <name evidence="22" type="ORF">C0Q70_17149</name>
</gene>
<dbReference type="PANTHER" id="PTHR45997:SF1">
    <property type="entry name" value="DNA LIGASE 4"/>
    <property type="match status" value="1"/>
</dbReference>
<dbReference type="Pfam" id="PF04679">
    <property type="entry name" value="DNA_ligase_A_C"/>
    <property type="match status" value="1"/>
</dbReference>
<keyword evidence="8" id="KW-0677">Repeat</keyword>
<dbReference type="CDD" id="cd07903">
    <property type="entry name" value="Adenylation_DNA_ligase_IV"/>
    <property type="match status" value="1"/>
</dbReference>
<name>A0A2T7NRS3_POMCA</name>
<evidence type="ECO:0000256" key="9">
    <source>
        <dbReference type="ARBA" id="ARBA00022741"/>
    </source>
</evidence>
<keyword evidence="10" id="KW-0227">DNA damage</keyword>
<evidence type="ECO:0000256" key="10">
    <source>
        <dbReference type="ARBA" id="ARBA00022763"/>
    </source>
</evidence>
<protein>
    <recommendedName>
        <fullName evidence="5">DNA ligase 4</fullName>
        <ecNumber evidence="4">6.5.1.1</ecNumber>
    </recommendedName>
    <alternativeName>
        <fullName evidence="17">DNA ligase IV</fullName>
    </alternativeName>
    <alternativeName>
        <fullName evidence="16">Polydeoxyribonucleotide synthase [ATP] 4</fullName>
    </alternativeName>
</protein>
<keyword evidence="13" id="KW-0233">DNA recombination</keyword>
<dbReference type="InterPro" id="IPR012340">
    <property type="entry name" value="NA-bd_OB-fold"/>
</dbReference>
<feature type="domain" description="BRCT" evidence="21">
    <location>
        <begin position="703"/>
        <end position="807"/>
    </location>
</feature>
<evidence type="ECO:0000256" key="15">
    <source>
        <dbReference type="ARBA" id="ARBA00023242"/>
    </source>
</evidence>
<keyword evidence="7" id="KW-0479">Metal-binding</keyword>
<dbReference type="GO" id="GO:0046872">
    <property type="term" value="F:metal ion binding"/>
    <property type="evidence" value="ECO:0007669"/>
    <property type="project" value="UniProtKB-KW"/>
</dbReference>
<dbReference type="SMART" id="SM00292">
    <property type="entry name" value="BRCT"/>
    <property type="match status" value="1"/>
</dbReference>
<evidence type="ECO:0000256" key="2">
    <source>
        <dbReference type="ARBA" id="ARBA00004123"/>
    </source>
</evidence>
<dbReference type="Pfam" id="PF11411">
    <property type="entry name" value="DNA_ligase_IV"/>
    <property type="match status" value="1"/>
</dbReference>
<evidence type="ECO:0000256" key="19">
    <source>
        <dbReference type="RuleBase" id="RU004196"/>
    </source>
</evidence>
<dbReference type="Pfam" id="PF04675">
    <property type="entry name" value="DNA_ligase_A_N"/>
    <property type="match status" value="1"/>
</dbReference>
<dbReference type="SUPFAM" id="SSF52113">
    <property type="entry name" value="BRCT domain"/>
    <property type="match status" value="1"/>
</dbReference>
<dbReference type="GO" id="GO:0006310">
    <property type="term" value="P:DNA recombination"/>
    <property type="evidence" value="ECO:0007669"/>
    <property type="project" value="UniProtKB-KW"/>
</dbReference>
<dbReference type="SUPFAM" id="SSF50249">
    <property type="entry name" value="Nucleic acid-binding proteins"/>
    <property type="match status" value="1"/>
</dbReference>
<dbReference type="GO" id="GO:0003910">
    <property type="term" value="F:DNA ligase (ATP) activity"/>
    <property type="evidence" value="ECO:0007669"/>
    <property type="project" value="UniProtKB-EC"/>
</dbReference>
<keyword evidence="12" id="KW-0460">Magnesium</keyword>
<comment type="subcellular location">
    <subcellularLocation>
        <location evidence="2">Nucleus</location>
    </subcellularLocation>
</comment>
<dbReference type="GO" id="GO:0071897">
    <property type="term" value="P:DNA biosynthetic process"/>
    <property type="evidence" value="ECO:0007669"/>
    <property type="project" value="InterPro"/>
</dbReference>
<dbReference type="Gene3D" id="2.40.50.140">
    <property type="entry name" value="Nucleic acid-binding proteins"/>
    <property type="match status" value="1"/>
</dbReference>
<dbReference type="InterPro" id="IPR012310">
    <property type="entry name" value="DNA_ligase_ATP-dep_cent"/>
</dbReference>
<organism evidence="22 23">
    <name type="scientific">Pomacea canaliculata</name>
    <name type="common">Golden apple snail</name>
    <dbReference type="NCBI Taxonomy" id="400727"/>
    <lineage>
        <taxon>Eukaryota</taxon>
        <taxon>Metazoa</taxon>
        <taxon>Spiralia</taxon>
        <taxon>Lophotrochozoa</taxon>
        <taxon>Mollusca</taxon>
        <taxon>Gastropoda</taxon>
        <taxon>Caenogastropoda</taxon>
        <taxon>Architaenioglossa</taxon>
        <taxon>Ampullarioidea</taxon>
        <taxon>Ampullariidae</taxon>
        <taxon>Pomacea</taxon>
    </lineage>
</organism>
<dbReference type="InterPro" id="IPR000977">
    <property type="entry name" value="DNA_ligase_ATP-dep"/>
</dbReference>
<dbReference type="GO" id="GO:0003677">
    <property type="term" value="F:DNA binding"/>
    <property type="evidence" value="ECO:0007669"/>
    <property type="project" value="InterPro"/>
</dbReference>
<dbReference type="InterPro" id="IPR012309">
    <property type="entry name" value="DNA_ligase_ATP-dep_C"/>
</dbReference>
<evidence type="ECO:0000313" key="23">
    <source>
        <dbReference type="Proteomes" id="UP000245119"/>
    </source>
</evidence>
<reference evidence="22 23" key="1">
    <citation type="submission" date="2018-04" db="EMBL/GenBank/DDBJ databases">
        <title>The genome of golden apple snail Pomacea canaliculata provides insight into stress tolerance and invasive adaptation.</title>
        <authorList>
            <person name="Liu C."/>
            <person name="Liu B."/>
            <person name="Ren Y."/>
            <person name="Zhang Y."/>
            <person name="Wang H."/>
            <person name="Li S."/>
            <person name="Jiang F."/>
            <person name="Yin L."/>
            <person name="Zhang G."/>
            <person name="Qian W."/>
            <person name="Fan W."/>
        </authorList>
    </citation>
    <scope>NUCLEOTIDE SEQUENCE [LARGE SCALE GENOMIC DNA]</scope>
    <source>
        <strain evidence="22">SZHN2017</strain>
        <tissue evidence="22">Muscle</tissue>
    </source>
</reference>
<evidence type="ECO:0000259" key="21">
    <source>
        <dbReference type="PROSITE" id="PS50172"/>
    </source>
</evidence>
<dbReference type="SUPFAM" id="SSF117018">
    <property type="entry name" value="ATP-dependent DNA ligase DNA-binding domain"/>
    <property type="match status" value="1"/>
</dbReference>
<evidence type="ECO:0000256" key="7">
    <source>
        <dbReference type="ARBA" id="ARBA00022723"/>
    </source>
</evidence>
<dbReference type="Gene3D" id="3.40.50.10190">
    <property type="entry name" value="BRCT domain"/>
    <property type="match status" value="2"/>
</dbReference>
<dbReference type="PROSITE" id="PS50172">
    <property type="entry name" value="BRCT"/>
    <property type="match status" value="1"/>
</dbReference>
<dbReference type="InterPro" id="IPR036420">
    <property type="entry name" value="BRCT_dom_sf"/>
</dbReference>
<dbReference type="STRING" id="400727.A0A2T7NRS3"/>
<dbReference type="Pfam" id="PF00533">
    <property type="entry name" value="BRCT"/>
    <property type="match status" value="1"/>
</dbReference>
<evidence type="ECO:0000256" key="16">
    <source>
        <dbReference type="ARBA" id="ARBA00030676"/>
    </source>
</evidence>
<evidence type="ECO:0000256" key="5">
    <source>
        <dbReference type="ARBA" id="ARBA00022073"/>
    </source>
</evidence>
<keyword evidence="14" id="KW-0234">DNA repair</keyword>
<evidence type="ECO:0000256" key="13">
    <source>
        <dbReference type="ARBA" id="ARBA00023172"/>
    </source>
</evidence>
<dbReference type="OrthoDB" id="151490at2759"/>
<dbReference type="CDD" id="cd07968">
    <property type="entry name" value="OBF_DNA_ligase_IV"/>
    <property type="match status" value="1"/>
</dbReference>
<evidence type="ECO:0000256" key="18">
    <source>
        <dbReference type="ARBA" id="ARBA00034003"/>
    </source>
</evidence>
<dbReference type="FunFam" id="3.40.50.10190:FF:000044">
    <property type="entry name" value="DNA ligase"/>
    <property type="match status" value="1"/>
</dbReference>
<keyword evidence="15" id="KW-0539">Nucleus</keyword>
<dbReference type="InterPro" id="IPR036599">
    <property type="entry name" value="DNA_ligase_N_sf"/>
</dbReference>
<evidence type="ECO:0000256" key="17">
    <source>
        <dbReference type="ARBA" id="ARBA00031942"/>
    </source>
</evidence>
<dbReference type="Proteomes" id="UP000245119">
    <property type="component" value="Linkage Group LG10"/>
</dbReference>
<accession>A0A2T7NRS3</accession>
<dbReference type="GO" id="GO:0006303">
    <property type="term" value="P:double-strand break repair via nonhomologous end joining"/>
    <property type="evidence" value="ECO:0007669"/>
    <property type="project" value="TreeGrafter"/>
</dbReference>
<dbReference type="GO" id="GO:0005958">
    <property type="term" value="C:DNA-dependent protein kinase-DNA ligase 4 complex"/>
    <property type="evidence" value="ECO:0007669"/>
    <property type="project" value="TreeGrafter"/>
</dbReference>
<dbReference type="EMBL" id="PZQS01000010">
    <property type="protein sequence ID" value="PVD23875.1"/>
    <property type="molecule type" value="Genomic_DNA"/>
</dbReference>
<comment type="cofactor">
    <cofactor evidence="1">
        <name>Mg(2+)</name>
        <dbReference type="ChEBI" id="CHEBI:18420"/>
    </cofactor>
</comment>
<keyword evidence="11" id="KW-0067">ATP-binding</keyword>
<dbReference type="InterPro" id="IPR021536">
    <property type="entry name" value="DNA_ligase_IV_dom"/>
</dbReference>
<evidence type="ECO:0000256" key="11">
    <source>
        <dbReference type="ARBA" id="ARBA00022840"/>
    </source>
</evidence>
<evidence type="ECO:0000313" key="22">
    <source>
        <dbReference type="EMBL" id="PVD23875.1"/>
    </source>
</evidence>
<keyword evidence="9" id="KW-0547">Nucleotide-binding</keyword>
<dbReference type="NCBIfam" id="TIGR00574">
    <property type="entry name" value="dnl1"/>
    <property type="match status" value="1"/>
</dbReference>
<evidence type="ECO:0000259" key="20">
    <source>
        <dbReference type="PROSITE" id="PS50160"/>
    </source>
</evidence>
<evidence type="ECO:0000256" key="6">
    <source>
        <dbReference type="ARBA" id="ARBA00022598"/>
    </source>
</evidence>
<dbReference type="InterPro" id="IPR044125">
    <property type="entry name" value="Adenylation_DNA_ligase_IV"/>
</dbReference>
<dbReference type="AlphaFoldDB" id="A0A2T7NRS3"/>
<comment type="catalytic activity">
    <reaction evidence="18">
        <text>ATP + (deoxyribonucleotide)n-3'-hydroxyl + 5'-phospho-(deoxyribonucleotide)m = (deoxyribonucleotide)n+m + AMP + diphosphate.</text>
        <dbReference type="EC" id="6.5.1.1"/>
    </reaction>
</comment>
<evidence type="ECO:0000256" key="3">
    <source>
        <dbReference type="ARBA" id="ARBA00007572"/>
    </source>
</evidence>
<sequence length="807" mass="91759">MADAAVSSDVNPTSSTVASLVPFAELCGLLEKISKTQGNDKKKRVLKDFVDRWRNLHDDLHKKDSDTTMDSFYPAMRLLLPHLERERMAYGVKENGLARLMIKVLCLAKDSQDAQRLLNYRAVKTVQGDAGDFASMAYFVLKTRCPSRGSLTIQQVNEALDSIATNNAARKKEAVEESILFLLKNLSAVEQKWLVRMIVKELKMGLSQASVFSVYHTDAEDFFNVNNSLEKVCRLLRNPATRMHEIGISIFSPFTPMLGDRGSKGEQFDIKSRDVVEAKGYQPCVMVFDILLYNDHVLTNLPLRQRLEYLEKVIVPVDGRILLSQHKEARTNQDCVDALNDAIDNREEGIMVKDAESTYRPNTRKGGWWKLKPEYVGGLMDELDLLIIGGFFGEGHRGGMMSHFLCGVAVPEANGEEPKVFYSFCKVGSGYSKNQLREFNQRLAEHWQVFDKRKPPACIELASGFKEKPDAWIQPDKSCIVQVKAAEIIVSERFKVGYTLRFPRVEMIRDDKPWHQCMTTADIEDLRQKSGGKLAGSRMELAGVEEGAGRGRRKRHIAPRVQHPKLMARFQGADVSNVTQDINSVNFQGKTTFCILAEKTNVKVTNLIKTDKYDIVKVSWFQKLLDRGQWVDWTPSDMIHASAGTRKRFLQEFDQYGDSFTEDISEEQLKDIFHAMDHSGTDIPTMKPEDIAQLEEEYFSEDSPYGLFRTCRIYMDSYMIVGNDSTHIATSSLDLLAIELRFFGATISSRLDSDVSHVLVDKRDLSRLEQLKIVRRGCKRKFHIVTEEWVRACLEEGTLCAEKPYEL</sequence>
<dbReference type="GO" id="GO:0005524">
    <property type="term" value="F:ATP binding"/>
    <property type="evidence" value="ECO:0007669"/>
    <property type="project" value="UniProtKB-KW"/>
</dbReference>
<dbReference type="InterPro" id="IPR001357">
    <property type="entry name" value="BRCT_dom"/>
</dbReference>
<dbReference type="EC" id="6.5.1.1" evidence="4"/>
<keyword evidence="6" id="KW-0436">Ligase</keyword>
<comment type="caution">
    <text evidence="22">The sequence shown here is derived from an EMBL/GenBank/DDBJ whole genome shotgun (WGS) entry which is preliminary data.</text>
</comment>
<dbReference type="GO" id="GO:0006297">
    <property type="term" value="P:nucleotide-excision repair, DNA gap filling"/>
    <property type="evidence" value="ECO:0007669"/>
    <property type="project" value="TreeGrafter"/>
</dbReference>
<comment type="similarity">
    <text evidence="3 19">Belongs to the ATP-dependent DNA ligase family.</text>
</comment>
<keyword evidence="23" id="KW-1185">Reference proteome</keyword>
<dbReference type="InterPro" id="IPR012308">
    <property type="entry name" value="DNA_ligase_ATP-dep_N"/>
</dbReference>
<dbReference type="SUPFAM" id="SSF56091">
    <property type="entry name" value="DNA ligase/mRNA capping enzyme, catalytic domain"/>
    <property type="match status" value="1"/>
</dbReference>
<dbReference type="Gene3D" id="3.30.470.30">
    <property type="entry name" value="DNA ligase/mRNA capping enzyme"/>
    <property type="match status" value="1"/>
</dbReference>
<feature type="domain" description="ATP-dependent DNA ligase family profile" evidence="20">
    <location>
        <begin position="276"/>
        <end position="410"/>
    </location>
</feature>
<dbReference type="Gene3D" id="1.10.3260.10">
    <property type="entry name" value="DNA ligase, ATP-dependent, N-terminal domain"/>
    <property type="match status" value="1"/>
</dbReference>
<dbReference type="CDD" id="cd17717">
    <property type="entry name" value="BRCT_DNA_ligase_IV_rpt2"/>
    <property type="match status" value="1"/>
</dbReference>
<dbReference type="PANTHER" id="PTHR45997">
    <property type="entry name" value="DNA LIGASE 4"/>
    <property type="match status" value="1"/>
</dbReference>
<evidence type="ECO:0000256" key="14">
    <source>
        <dbReference type="ARBA" id="ARBA00023204"/>
    </source>
</evidence>
<evidence type="ECO:0000256" key="8">
    <source>
        <dbReference type="ARBA" id="ARBA00022737"/>
    </source>
</evidence>